<evidence type="ECO:0000256" key="1">
    <source>
        <dbReference type="SAM" id="Phobius"/>
    </source>
</evidence>
<dbReference type="Proteomes" id="UP001589890">
    <property type="component" value="Unassembled WGS sequence"/>
</dbReference>
<proteinExistence type="predicted"/>
<keyword evidence="1" id="KW-1133">Transmembrane helix</keyword>
<keyword evidence="3" id="KW-1185">Reference proteome</keyword>
<sequence length="98" mass="10060">MNLEPHDLLTEASTPADLAVILIAGSLGYVLDAGLLTVGFMSSGAFGIVSATTALGIKKAADAAVQRARLRRSERTVRERAEVAGQAISALTAAHALT</sequence>
<organism evidence="2 3">
    <name type="scientific">Kribbella deserti</name>
    <dbReference type="NCBI Taxonomy" id="1926257"/>
    <lineage>
        <taxon>Bacteria</taxon>
        <taxon>Bacillati</taxon>
        <taxon>Actinomycetota</taxon>
        <taxon>Actinomycetes</taxon>
        <taxon>Propionibacteriales</taxon>
        <taxon>Kribbellaceae</taxon>
        <taxon>Kribbella</taxon>
    </lineage>
</organism>
<gene>
    <name evidence="2" type="ORF">ACFFGN_08780</name>
</gene>
<evidence type="ECO:0000313" key="3">
    <source>
        <dbReference type="Proteomes" id="UP001589890"/>
    </source>
</evidence>
<keyword evidence="1" id="KW-0812">Transmembrane</keyword>
<reference evidence="2 3" key="1">
    <citation type="submission" date="2024-09" db="EMBL/GenBank/DDBJ databases">
        <authorList>
            <person name="Sun Q."/>
            <person name="Mori K."/>
        </authorList>
    </citation>
    <scope>NUCLEOTIDE SEQUENCE [LARGE SCALE GENOMIC DNA]</scope>
    <source>
        <strain evidence="2 3">CGMCC 1.15906</strain>
    </source>
</reference>
<dbReference type="RefSeq" id="WP_380045033.1">
    <property type="nucleotide sequence ID" value="NZ_JBHLTC010000009.1"/>
</dbReference>
<feature type="transmembrane region" description="Helical" evidence="1">
    <location>
        <begin position="20"/>
        <end position="49"/>
    </location>
</feature>
<protein>
    <submittedName>
        <fullName evidence="2">Uncharacterized protein</fullName>
    </submittedName>
</protein>
<accession>A0ABV6QHQ4</accession>
<comment type="caution">
    <text evidence="2">The sequence shown here is derived from an EMBL/GenBank/DDBJ whole genome shotgun (WGS) entry which is preliminary data.</text>
</comment>
<name>A0ABV6QHQ4_9ACTN</name>
<keyword evidence="1" id="KW-0472">Membrane</keyword>
<dbReference type="EMBL" id="JBHLTC010000009">
    <property type="protein sequence ID" value="MFC0624155.1"/>
    <property type="molecule type" value="Genomic_DNA"/>
</dbReference>
<evidence type="ECO:0000313" key="2">
    <source>
        <dbReference type="EMBL" id="MFC0624155.1"/>
    </source>
</evidence>